<dbReference type="Pfam" id="PF02518">
    <property type="entry name" value="HATPase_c"/>
    <property type="match status" value="1"/>
</dbReference>
<dbReference type="InterPro" id="IPR005467">
    <property type="entry name" value="His_kinase_dom"/>
</dbReference>
<dbReference type="PROSITE" id="PS50109">
    <property type="entry name" value="HIS_KIN"/>
    <property type="match status" value="1"/>
</dbReference>
<reference evidence="5 6" key="1">
    <citation type="journal article" date="2007" name="Appl. Environ. Microbiol.">
        <title>Genome sequence of the cellulolytic gliding bacterium Cytophaga hutchinsonii.</title>
        <authorList>
            <person name="Xie G."/>
            <person name="Bruce D.C."/>
            <person name="Challacombe J.F."/>
            <person name="Chertkov O."/>
            <person name="Detter J.C."/>
            <person name="Gilna P."/>
            <person name="Han C.S."/>
            <person name="Lucas S."/>
            <person name="Misra M."/>
            <person name="Myers G.L."/>
            <person name="Richardson P."/>
            <person name="Tapia R."/>
            <person name="Thayer N."/>
            <person name="Thompson L.S."/>
            <person name="Brettin T.S."/>
            <person name="Henrissat B."/>
            <person name="Wilson D.B."/>
            <person name="McBride M.J."/>
        </authorList>
    </citation>
    <scope>NUCLEOTIDE SEQUENCE [LARGE SCALE GENOMIC DNA]</scope>
    <source>
        <strain evidence="6">ATCC 33406 / DSM 1761 / CIP 103989 / NBRC 15051 / NCIMB 9469 / D465</strain>
    </source>
</reference>
<dbReference type="PANTHER" id="PTHR43102">
    <property type="entry name" value="SLR1143 PROTEIN"/>
    <property type="match status" value="1"/>
</dbReference>
<dbReference type="CDD" id="cd00082">
    <property type="entry name" value="HisKA"/>
    <property type="match status" value="1"/>
</dbReference>
<feature type="domain" description="Histidine kinase" evidence="4">
    <location>
        <begin position="188"/>
        <end position="400"/>
    </location>
</feature>
<dbReference type="InterPro" id="IPR029016">
    <property type="entry name" value="GAF-like_dom_sf"/>
</dbReference>
<organism evidence="5 6">
    <name type="scientific">Cytophaga hutchinsonii (strain ATCC 33406 / DSM 1761 / CIP 103989 / NBRC 15051 / NCIMB 9469 / D465)</name>
    <dbReference type="NCBI Taxonomy" id="269798"/>
    <lineage>
        <taxon>Bacteria</taxon>
        <taxon>Pseudomonadati</taxon>
        <taxon>Bacteroidota</taxon>
        <taxon>Cytophagia</taxon>
        <taxon>Cytophagales</taxon>
        <taxon>Cytophagaceae</taxon>
        <taxon>Cytophaga</taxon>
    </lineage>
</organism>
<dbReference type="SMART" id="SM00387">
    <property type="entry name" value="HATPase_c"/>
    <property type="match status" value="1"/>
</dbReference>
<dbReference type="SMART" id="SM00065">
    <property type="entry name" value="GAF"/>
    <property type="match status" value="1"/>
</dbReference>
<evidence type="ECO:0000256" key="1">
    <source>
        <dbReference type="ARBA" id="ARBA00000085"/>
    </source>
</evidence>
<dbReference type="PRINTS" id="PR00344">
    <property type="entry name" value="BCTRLSENSOR"/>
</dbReference>
<dbReference type="InterPro" id="IPR036097">
    <property type="entry name" value="HisK_dim/P_sf"/>
</dbReference>
<evidence type="ECO:0000259" key="4">
    <source>
        <dbReference type="PROSITE" id="PS50109"/>
    </source>
</evidence>
<dbReference type="PANTHER" id="PTHR43102:SF2">
    <property type="entry name" value="GAF DOMAIN-CONTAINING PROTEIN"/>
    <property type="match status" value="1"/>
</dbReference>
<dbReference type="Gene3D" id="3.30.565.10">
    <property type="entry name" value="Histidine kinase-like ATPase, C-terminal domain"/>
    <property type="match status" value="1"/>
</dbReference>
<dbReference type="OrthoDB" id="9811889at2"/>
<keyword evidence="5" id="KW-0808">Transferase</keyword>
<dbReference type="GO" id="GO:0000155">
    <property type="term" value="F:phosphorelay sensor kinase activity"/>
    <property type="evidence" value="ECO:0007669"/>
    <property type="project" value="InterPro"/>
</dbReference>
<dbReference type="Proteomes" id="UP000001822">
    <property type="component" value="Chromosome"/>
</dbReference>
<dbReference type="Pfam" id="PF01590">
    <property type="entry name" value="GAF"/>
    <property type="match status" value="1"/>
</dbReference>
<dbReference type="EMBL" id="CP000383">
    <property type="protein sequence ID" value="ABG59571.1"/>
    <property type="molecule type" value="Genomic_DNA"/>
</dbReference>
<keyword evidence="3" id="KW-0597">Phosphoprotein</keyword>
<evidence type="ECO:0000256" key="3">
    <source>
        <dbReference type="ARBA" id="ARBA00022553"/>
    </source>
</evidence>
<evidence type="ECO:0000313" key="6">
    <source>
        <dbReference type="Proteomes" id="UP000001822"/>
    </source>
</evidence>
<evidence type="ECO:0000256" key="2">
    <source>
        <dbReference type="ARBA" id="ARBA00012438"/>
    </source>
</evidence>
<comment type="catalytic activity">
    <reaction evidence="1">
        <text>ATP + protein L-histidine = ADP + protein N-phospho-L-histidine.</text>
        <dbReference type="EC" id="2.7.13.3"/>
    </reaction>
</comment>
<dbReference type="SUPFAM" id="SSF55874">
    <property type="entry name" value="ATPase domain of HSP90 chaperone/DNA topoisomerase II/histidine kinase"/>
    <property type="match status" value="1"/>
</dbReference>
<keyword evidence="5" id="KW-0418">Kinase</keyword>
<dbReference type="KEGG" id="chu:CHU_2310"/>
<dbReference type="Gene3D" id="1.10.287.130">
    <property type="match status" value="1"/>
</dbReference>
<gene>
    <name evidence="5" type="primary">arcB</name>
    <name evidence="5" type="ordered locus">CHU_2310</name>
</gene>
<dbReference type="SUPFAM" id="SSF47384">
    <property type="entry name" value="Homodimeric domain of signal transducing histidine kinase"/>
    <property type="match status" value="1"/>
</dbReference>
<name>A0A6N4ST64_CYTH3</name>
<dbReference type="InterPro" id="IPR003594">
    <property type="entry name" value="HATPase_dom"/>
</dbReference>
<dbReference type="AlphaFoldDB" id="A0A6N4ST64"/>
<dbReference type="Gene3D" id="3.30.450.40">
    <property type="match status" value="1"/>
</dbReference>
<keyword evidence="6" id="KW-1185">Reference proteome</keyword>
<dbReference type="SUPFAM" id="SSF55781">
    <property type="entry name" value="GAF domain-like"/>
    <property type="match status" value="1"/>
</dbReference>
<dbReference type="InterPro" id="IPR003018">
    <property type="entry name" value="GAF"/>
</dbReference>
<dbReference type="RefSeq" id="WP_011585687.1">
    <property type="nucleotide sequence ID" value="NC_008255.1"/>
</dbReference>
<proteinExistence type="predicted"/>
<dbReference type="InterPro" id="IPR036890">
    <property type="entry name" value="HATPase_C_sf"/>
</dbReference>
<accession>A0A6N4ST64</accession>
<dbReference type="EC" id="2.7.13.3" evidence="2"/>
<dbReference type="InterPro" id="IPR003661">
    <property type="entry name" value="HisK_dim/P_dom"/>
</dbReference>
<evidence type="ECO:0000313" key="5">
    <source>
        <dbReference type="EMBL" id="ABG59571.1"/>
    </source>
</evidence>
<sequence>MEIAAIPANEAQRLEALRAYSILDTLPEKDFEDITKIASEICQTPISMITLIDAERQWFKSKIGINDTETHRDYAFCAHALNKPDDILNVTDSREDNRFSDNPYVTGDPNVVFYAGVPLVNEDGYALGTICVIDNTPRELNEMQLNSLRALSNQVVKLFELRKANRLLIETQQEIRNRNKDLEQFGYVISHDIKSPLRNIISLAGILKKSLSGKIDTYEAEVIEHLLNTSVRLKSLIDGIIAHYMDINIDTLNKKNIQVTAFLEDTIALIDPRKEHTITHQSDVELIVTNEVALKQIVINLITNAIKYNDKDHVRIEISVTARNDYYEWAISDNGQGIDKAQFDKIFETFSTLGTKDRFNNSGTGIGLSTVKNLVGKLGGFIRVDSKVGSGSVFTFSIKK</sequence>
<protein>
    <recommendedName>
        <fullName evidence="2">histidine kinase</fullName>
        <ecNumber evidence="2">2.7.13.3</ecNumber>
    </recommendedName>
</protein>
<dbReference type="InterPro" id="IPR004358">
    <property type="entry name" value="Sig_transdc_His_kin-like_C"/>
</dbReference>